<keyword evidence="2" id="KW-1185">Reference proteome</keyword>
<proteinExistence type="predicted"/>
<reference evidence="1 2" key="1">
    <citation type="submission" date="2019-03" db="EMBL/GenBank/DDBJ databases">
        <authorList>
            <person name="Nijsse B."/>
        </authorList>
    </citation>
    <scope>NUCLEOTIDE SEQUENCE [LARGE SCALE GENOMIC DNA]</scope>
    <source>
        <strain evidence="1">Desulfoluna butyratoxydans MSL71</strain>
    </source>
</reference>
<accession>A0A4U8YYZ1</accession>
<dbReference type="AlphaFoldDB" id="A0A4U8YYZ1"/>
<gene>
    <name evidence="1" type="ORF">MSL71_44690</name>
</gene>
<evidence type="ECO:0000313" key="1">
    <source>
        <dbReference type="EMBL" id="VFQ46793.1"/>
    </source>
</evidence>
<protein>
    <submittedName>
        <fullName evidence="1">Uncharacterized protein</fullName>
    </submittedName>
</protein>
<evidence type="ECO:0000313" key="2">
    <source>
        <dbReference type="Proteomes" id="UP000507962"/>
    </source>
</evidence>
<name>A0A4U8YYZ1_9BACT</name>
<sequence length="252" mass="28621">MKRAMFFVLTFFFLIPLTGCMSLLQGYVVSSMKKEPVCERFYIHPDPKVGDTAFYTSDNENMTGNGSRVTLVSREDRVNLVSIEPENRKMLDFRKLYWVTDNGRVLRAQLEYKGEITPLKVEGENPESGYFRRVAFERCAVPQHFDIKGRSYNVVYIQTQQMVHHSGDPFFGTVDADMTQVNFYDPDVPFGLVKTVLSGKTKAGAGAFDFIGAALKATQPDVFSTREVLNDIYASSKSSEHSFIMDFNYTPE</sequence>
<dbReference type="RefSeq" id="WP_180145242.1">
    <property type="nucleotide sequence ID" value="NZ_CAADHO010000011.1"/>
</dbReference>
<dbReference type="EMBL" id="CAADHO010000011">
    <property type="protein sequence ID" value="VFQ46793.1"/>
    <property type="molecule type" value="Genomic_DNA"/>
</dbReference>
<dbReference type="Proteomes" id="UP000507962">
    <property type="component" value="Unassembled WGS sequence"/>
</dbReference>
<organism evidence="1 2">
    <name type="scientific">Desulfoluna butyratoxydans</name>
    <dbReference type="NCBI Taxonomy" id="231438"/>
    <lineage>
        <taxon>Bacteria</taxon>
        <taxon>Pseudomonadati</taxon>
        <taxon>Thermodesulfobacteriota</taxon>
        <taxon>Desulfobacteria</taxon>
        <taxon>Desulfobacterales</taxon>
        <taxon>Desulfolunaceae</taxon>
        <taxon>Desulfoluna</taxon>
    </lineage>
</organism>